<dbReference type="PROSITE" id="PS50863">
    <property type="entry name" value="B3"/>
    <property type="match status" value="1"/>
</dbReference>
<evidence type="ECO:0000256" key="4">
    <source>
        <dbReference type="ARBA" id="ARBA00023163"/>
    </source>
</evidence>
<dbReference type="GO" id="GO:0005634">
    <property type="term" value="C:nucleus"/>
    <property type="evidence" value="ECO:0007669"/>
    <property type="project" value="UniProtKB-SubCell"/>
</dbReference>
<evidence type="ECO:0000256" key="1">
    <source>
        <dbReference type="ARBA" id="ARBA00004123"/>
    </source>
</evidence>
<comment type="subcellular location">
    <subcellularLocation>
        <location evidence="1">Nucleus</location>
    </subcellularLocation>
</comment>
<keyword evidence="3" id="KW-0238">DNA-binding</keyword>
<dbReference type="Gramene" id="rna1681">
    <property type="protein sequence ID" value="RHN78157.1"/>
    <property type="gene ID" value="gene1681"/>
</dbReference>
<protein>
    <submittedName>
        <fullName evidence="7">Putative transcription factor B3-Domain family</fullName>
    </submittedName>
</protein>
<sequence>MAYSRCLYKGGWVKLGQGWNEFTLENNLEEGDICVFKLLKTREEFLQVTLFRVKEDESIRRLIHLVRKLV</sequence>
<dbReference type="InterPro" id="IPR015300">
    <property type="entry name" value="DNA-bd_pseudobarrel_sf"/>
</dbReference>
<dbReference type="Proteomes" id="UP000265566">
    <property type="component" value="Chromosome 1"/>
</dbReference>
<evidence type="ECO:0000313" key="8">
    <source>
        <dbReference type="Proteomes" id="UP000265566"/>
    </source>
</evidence>
<evidence type="ECO:0000259" key="6">
    <source>
        <dbReference type="PROSITE" id="PS50863"/>
    </source>
</evidence>
<dbReference type="GO" id="GO:0003677">
    <property type="term" value="F:DNA binding"/>
    <property type="evidence" value="ECO:0007669"/>
    <property type="project" value="UniProtKB-KW"/>
</dbReference>
<dbReference type="Pfam" id="PF02362">
    <property type="entry name" value="B3"/>
    <property type="match status" value="1"/>
</dbReference>
<evidence type="ECO:0000256" key="5">
    <source>
        <dbReference type="ARBA" id="ARBA00023242"/>
    </source>
</evidence>
<dbReference type="AlphaFoldDB" id="A0A396JU20"/>
<dbReference type="InterPro" id="IPR003340">
    <property type="entry name" value="B3_DNA-bd"/>
</dbReference>
<keyword evidence="5" id="KW-0539">Nucleus</keyword>
<comment type="caution">
    <text evidence="7">The sequence shown here is derived from an EMBL/GenBank/DDBJ whole genome shotgun (WGS) entry which is preliminary data.</text>
</comment>
<keyword evidence="2" id="KW-0805">Transcription regulation</keyword>
<name>A0A396JU20_MEDTR</name>
<gene>
    <name evidence="7" type="ORF">MtrunA17_Chr1g0162431</name>
</gene>
<reference evidence="8" key="1">
    <citation type="journal article" date="2018" name="Nat. Plants">
        <title>Whole-genome landscape of Medicago truncatula symbiotic genes.</title>
        <authorList>
            <person name="Pecrix Y."/>
            <person name="Staton S.E."/>
            <person name="Sallet E."/>
            <person name="Lelandais-Briere C."/>
            <person name="Moreau S."/>
            <person name="Carrere S."/>
            <person name="Blein T."/>
            <person name="Jardinaud M.F."/>
            <person name="Latrasse D."/>
            <person name="Zouine M."/>
            <person name="Zahm M."/>
            <person name="Kreplak J."/>
            <person name="Mayjonade B."/>
            <person name="Satge C."/>
            <person name="Perez M."/>
            <person name="Cauet S."/>
            <person name="Marande W."/>
            <person name="Chantry-Darmon C."/>
            <person name="Lopez-Roques C."/>
            <person name="Bouchez O."/>
            <person name="Berard A."/>
            <person name="Debelle F."/>
            <person name="Munos S."/>
            <person name="Bendahmane A."/>
            <person name="Berges H."/>
            <person name="Niebel A."/>
            <person name="Buitink J."/>
            <person name="Frugier F."/>
            <person name="Benhamed M."/>
            <person name="Crespi M."/>
            <person name="Gouzy J."/>
            <person name="Gamas P."/>
        </authorList>
    </citation>
    <scope>NUCLEOTIDE SEQUENCE [LARGE SCALE GENOMIC DNA]</scope>
    <source>
        <strain evidence="8">cv. Jemalong A17</strain>
    </source>
</reference>
<dbReference type="CDD" id="cd10017">
    <property type="entry name" value="B3_DNA"/>
    <property type="match status" value="1"/>
</dbReference>
<dbReference type="SUPFAM" id="SSF101936">
    <property type="entry name" value="DNA-binding pseudobarrel domain"/>
    <property type="match status" value="1"/>
</dbReference>
<proteinExistence type="predicted"/>
<feature type="domain" description="TF-B3" evidence="6">
    <location>
        <begin position="1"/>
        <end position="54"/>
    </location>
</feature>
<evidence type="ECO:0000313" key="7">
    <source>
        <dbReference type="EMBL" id="RHN78157.1"/>
    </source>
</evidence>
<dbReference type="Gene3D" id="2.40.330.10">
    <property type="entry name" value="DNA-binding pseudobarrel domain"/>
    <property type="match status" value="1"/>
</dbReference>
<keyword evidence="4" id="KW-0804">Transcription</keyword>
<evidence type="ECO:0000256" key="3">
    <source>
        <dbReference type="ARBA" id="ARBA00023125"/>
    </source>
</evidence>
<dbReference type="EMBL" id="PSQE01000001">
    <property type="protein sequence ID" value="RHN78157.1"/>
    <property type="molecule type" value="Genomic_DNA"/>
</dbReference>
<evidence type="ECO:0000256" key="2">
    <source>
        <dbReference type="ARBA" id="ARBA00023015"/>
    </source>
</evidence>
<organism evidence="7 8">
    <name type="scientific">Medicago truncatula</name>
    <name type="common">Barrel medic</name>
    <name type="synonym">Medicago tribuloides</name>
    <dbReference type="NCBI Taxonomy" id="3880"/>
    <lineage>
        <taxon>Eukaryota</taxon>
        <taxon>Viridiplantae</taxon>
        <taxon>Streptophyta</taxon>
        <taxon>Embryophyta</taxon>
        <taxon>Tracheophyta</taxon>
        <taxon>Spermatophyta</taxon>
        <taxon>Magnoliopsida</taxon>
        <taxon>eudicotyledons</taxon>
        <taxon>Gunneridae</taxon>
        <taxon>Pentapetalae</taxon>
        <taxon>rosids</taxon>
        <taxon>fabids</taxon>
        <taxon>Fabales</taxon>
        <taxon>Fabaceae</taxon>
        <taxon>Papilionoideae</taxon>
        <taxon>50 kb inversion clade</taxon>
        <taxon>NPAAA clade</taxon>
        <taxon>Hologalegina</taxon>
        <taxon>IRL clade</taxon>
        <taxon>Trifolieae</taxon>
        <taxon>Medicago</taxon>
    </lineage>
</organism>
<accession>A0A396JU20</accession>